<dbReference type="STRING" id="157652.A0A371F1Y0"/>
<dbReference type="PANTHER" id="PTHR33116">
    <property type="entry name" value="REVERSE TRANSCRIPTASE ZINC-BINDING DOMAIN-CONTAINING PROTEIN-RELATED-RELATED"/>
    <property type="match status" value="1"/>
</dbReference>
<keyword evidence="2" id="KW-1185">Reference proteome</keyword>
<dbReference type="EMBL" id="QJKJ01010970">
    <property type="protein sequence ID" value="RDX72296.1"/>
    <property type="molecule type" value="Genomic_DNA"/>
</dbReference>
<organism evidence="1 2">
    <name type="scientific">Mucuna pruriens</name>
    <name type="common">Velvet bean</name>
    <name type="synonym">Dolichos pruriens</name>
    <dbReference type="NCBI Taxonomy" id="157652"/>
    <lineage>
        <taxon>Eukaryota</taxon>
        <taxon>Viridiplantae</taxon>
        <taxon>Streptophyta</taxon>
        <taxon>Embryophyta</taxon>
        <taxon>Tracheophyta</taxon>
        <taxon>Spermatophyta</taxon>
        <taxon>Magnoliopsida</taxon>
        <taxon>eudicotyledons</taxon>
        <taxon>Gunneridae</taxon>
        <taxon>Pentapetalae</taxon>
        <taxon>rosids</taxon>
        <taxon>fabids</taxon>
        <taxon>Fabales</taxon>
        <taxon>Fabaceae</taxon>
        <taxon>Papilionoideae</taxon>
        <taxon>50 kb inversion clade</taxon>
        <taxon>NPAAA clade</taxon>
        <taxon>indigoferoid/millettioid clade</taxon>
        <taxon>Phaseoleae</taxon>
        <taxon>Mucuna</taxon>
    </lineage>
</organism>
<feature type="non-terminal residue" evidence="1">
    <location>
        <position position="1"/>
    </location>
</feature>
<comment type="caution">
    <text evidence="1">The sequence shown here is derived from an EMBL/GenBank/DDBJ whole genome shotgun (WGS) entry which is preliminary data.</text>
</comment>
<evidence type="ECO:0000313" key="2">
    <source>
        <dbReference type="Proteomes" id="UP000257109"/>
    </source>
</evidence>
<accession>A0A371F1Y0</accession>
<gene>
    <name evidence="1" type="ORF">CR513_48245</name>
</gene>
<protein>
    <submittedName>
        <fullName evidence="1">Ribonuclease H protein</fullName>
    </submittedName>
</protein>
<dbReference type="AlphaFoldDB" id="A0A371F1Y0"/>
<reference evidence="1" key="1">
    <citation type="submission" date="2018-05" db="EMBL/GenBank/DDBJ databases">
        <title>Draft genome of Mucuna pruriens seed.</title>
        <authorList>
            <person name="Nnadi N.E."/>
            <person name="Vos R."/>
            <person name="Hasami M.H."/>
            <person name="Devisetty U.K."/>
            <person name="Aguiy J.C."/>
        </authorList>
    </citation>
    <scope>NUCLEOTIDE SEQUENCE [LARGE SCALE GENOMIC DNA]</scope>
    <source>
        <strain evidence="1">JCA_2017</strain>
    </source>
</reference>
<dbReference type="Proteomes" id="UP000257109">
    <property type="component" value="Unassembled WGS sequence"/>
</dbReference>
<dbReference type="PANTHER" id="PTHR33116:SF70">
    <property type="entry name" value="NON-LTR RETROELEMENT REVERSE TRANSCRIPTASE-LIKE PROTEIN"/>
    <property type="match status" value="1"/>
</dbReference>
<sequence>MNIINNCLDVFFSSFGQKVVVVKTQLLVSRNSYGIKLHFIVSISKETYAYLLEKAQRCLSNLRANSLSFTRRYTLAKVIVGDLLTYTMKIIFLPKQVCDKLESMNKSFVWGELQNCRRCHTISWNKFCLSKDVGGMDFRDLHFFNYAFIIKLGCGLITNLDALQVCVLQSKYEFIDQFIASVYRIDHGSEVRRDRLLVMEAKSGFGGIVGYFQGHNLPSNAVEFCAMDCILAEREWDIERFQ</sequence>
<name>A0A371F1Y0_MUCPR</name>
<evidence type="ECO:0000313" key="1">
    <source>
        <dbReference type="EMBL" id="RDX72296.1"/>
    </source>
</evidence>
<proteinExistence type="predicted"/>
<dbReference type="OrthoDB" id="1434716at2759"/>